<evidence type="ECO:0000256" key="4">
    <source>
        <dbReference type="ARBA" id="ARBA00023172"/>
    </source>
</evidence>
<dbReference type="InterPro" id="IPR025166">
    <property type="entry name" value="Integrase_DNA_bind_dom"/>
</dbReference>
<keyword evidence="3" id="KW-0238">DNA-binding</keyword>
<dbReference type="Pfam" id="PF13356">
    <property type="entry name" value="Arm-DNA-bind_3"/>
    <property type="match status" value="1"/>
</dbReference>
<dbReference type="Gene3D" id="1.10.150.130">
    <property type="match status" value="1"/>
</dbReference>
<dbReference type="Gene3D" id="1.10.443.10">
    <property type="entry name" value="Intergrase catalytic core"/>
    <property type="match status" value="1"/>
</dbReference>
<dbReference type="PANTHER" id="PTHR30629:SF2">
    <property type="entry name" value="PROPHAGE INTEGRASE INTS-RELATED"/>
    <property type="match status" value="1"/>
</dbReference>
<evidence type="ECO:0000313" key="7">
    <source>
        <dbReference type="Proteomes" id="UP000298588"/>
    </source>
</evidence>
<name>A0A4D7QNV5_9HYPH</name>
<evidence type="ECO:0000259" key="5">
    <source>
        <dbReference type="PROSITE" id="PS51898"/>
    </source>
</evidence>
<dbReference type="EMBL" id="CP039865">
    <property type="protein sequence ID" value="QCK87236.1"/>
    <property type="molecule type" value="Genomic_DNA"/>
</dbReference>
<dbReference type="Gene3D" id="3.30.160.390">
    <property type="entry name" value="Integrase, DNA-binding domain"/>
    <property type="match status" value="1"/>
</dbReference>
<dbReference type="GO" id="GO:0015074">
    <property type="term" value="P:DNA integration"/>
    <property type="evidence" value="ECO:0007669"/>
    <property type="project" value="UniProtKB-KW"/>
</dbReference>
<dbReference type="InterPro" id="IPR011010">
    <property type="entry name" value="DNA_brk_join_enz"/>
</dbReference>
<dbReference type="AlphaFoldDB" id="A0A4D7QNV5"/>
<comment type="similarity">
    <text evidence="1">Belongs to the 'phage' integrase family.</text>
</comment>
<evidence type="ECO:0000256" key="3">
    <source>
        <dbReference type="ARBA" id="ARBA00023125"/>
    </source>
</evidence>
<dbReference type="InterPro" id="IPR050808">
    <property type="entry name" value="Phage_Integrase"/>
</dbReference>
<dbReference type="GO" id="GO:0006310">
    <property type="term" value="P:DNA recombination"/>
    <property type="evidence" value="ECO:0007669"/>
    <property type="project" value="UniProtKB-KW"/>
</dbReference>
<dbReference type="KEGG" id="paqt:E8L99_16470"/>
<gene>
    <name evidence="6" type="ORF">E8L99_16470</name>
</gene>
<keyword evidence="4" id="KW-0233">DNA recombination</keyword>
<feature type="domain" description="Tyr recombinase" evidence="5">
    <location>
        <begin position="207"/>
        <end position="388"/>
    </location>
</feature>
<dbReference type="GO" id="GO:0003677">
    <property type="term" value="F:DNA binding"/>
    <property type="evidence" value="ECO:0007669"/>
    <property type="project" value="UniProtKB-KW"/>
</dbReference>
<dbReference type="RefSeq" id="WP_137100565.1">
    <property type="nucleotide sequence ID" value="NZ_CP039865.1"/>
</dbReference>
<evidence type="ECO:0000313" key="6">
    <source>
        <dbReference type="EMBL" id="QCK87236.1"/>
    </source>
</evidence>
<dbReference type="InterPro" id="IPR013762">
    <property type="entry name" value="Integrase-like_cat_sf"/>
</dbReference>
<dbReference type="PANTHER" id="PTHR30629">
    <property type="entry name" value="PROPHAGE INTEGRASE"/>
    <property type="match status" value="1"/>
</dbReference>
<evidence type="ECO:0000256" key="1">
    <source>
        <dbReference type="ARBA" id="ARBA00008857"/>
    </source>
</evidence>
<dbReference type="SUPFAM" id="SSF56349">
    <property type="entry name" value="DNA breaking-rejoining enzymes"/>
    <property type="match status" value="1"/>
</dbReference>
<dbReference type="CDD" id="cd00801">
    <property type="entry name" value="INT_P4_C"/>
    <property type="match status" value="1"/>
</dbReference>
<dbReference type="PROSITE" id="PS51898">
    <property type="entry name" value="TYR_RECOMBINASE"/>
    <property type="match status" value="1"/>
</dbReference>
<dbReference type="InterPro" id="IPR038488">
    <property type="entry name" value="Integrase_DNA-bd_sf"/>
</dbReference>
<dbReference type="InterPro" id="IPR002104">
    <property type="entry name" value="Integrase_catalytic"/>
</dbReference>
<dbReference type="Pfam" id="PF22022">
    <property type="entry name" value="Phage_int_M"/>
    <property type="match status" value="1"/>
</dbReference>
<dbReference type="Pfam" id="PF00589">
    <property type="entry name" value="Phage_integrase"/>
    <property type="match status" value="1"/>
</dbReference>
<organism evidence="6 7">
    <name type="scientific">Phreatobacter aquaticus</name>
    <dbReference type="NCBI Taxonomy" id="2570229"/>
    <lineage>
        <taxon>Bacteria</taxon>
        <taxon>Pseudomonadati</taxon>
        <taxon>Pseudomonadota</taxon>
        <taxon>Alphaproteobacteria</taxon>
        <taxon>Hyphomicrobiales</taxon>
        <taxon>Phreatobacteraceae</taxon>
        <taxon>Phreatobacter</taxon>
    </lineage>
</organism>
<proteinExistence type="inferred from homology"/>
<sequence length="410" mass="45305">MASQVNKLSARRVETLTEPGRHSDGGGLYLAVSDTGAKSWVFAWVRSGKRNMVGLGSFKAVPLAKAREKAAEARQAVERGEDPRIVLKPASAAPAAVVTFGDEATAMMESLRPIWRSEVHSRQFENSLRTYAAEIWNRPIAVLNAVDIKNMLLPIWSEKHETATRVRERTERVFAHARAHGRYEGFNPAAWQGNLKDLLPKGKRVVSHNAALPFQLMPDFMAKLRSSYGQSYRLLEFIILTWVRTGEARGARWEEIDVTRRLWTVPGERMKAGKVHVVPLSDQVLRLLGNQNRPESGKGLVFPGPKGEELSNMAAAMRLRKLIVGMKHGETPVEATVHGFRSTARTWAGEVTDTPREVAEAALAHVVGNAVEQAYSRGDALEKRKGLMQAWADYCFSPVAPAIDATSLAA</sequence>
<keyword evidence="7" id="KW-1185">Reference proteome</keyword>
<dbReference type="OrthoDB" id="9795573at2"/>
<keyword evidence="2" id="KW-0229">DNA integration</keyword>
<protein>
    <submittedName>
        <fullName evidence="6">DUF4102 domain-containing protein</fullName>
    </submittedName>
</protein>
<reference evidence="6 7" key="1">
    <citation type="submission" date="2019-04" db="EMBL/GenBank/DDBJ databases">
        <title>Phreatobacter aquaticus sp. nov.</title>
        <authorList>
            <person name="Choi A."/>
            <person name="Baek K."/>
        </authorList>
    </citation>
    <scope>NUCLEOTIDE SEQUENCE [LARGE SCALE GENOMIC DNA]</scope>
    <source>
        <strain evidence="6 7">NMCR1094</strain>
    </source>
</reference>
<dbReference type="Proteomes" id="UP000298588">
    <property type="component" value="Chromosome"/>
</dbReference>
<accession>A0A4D7QNV5</accession>
<dbReference type="InterPro" id="IPR010998">
    <property type="entry name" value="Integrase_recombinase_N"/>
</dbReference>
<evidence type="ECO:0000256" key="2">
    <source>
        <dbReference type="ARBA" id="ARBA00022908"/>
    </source>
</evidence>
<dbReference type="InterPro" id="IPR053876">
    <property type="entry name" value="Phage_int_M"/>
</dbReference>